<evidence type="ECO:0000313" key="2">
    <source>
        <dbReference type="EMBL" id="KZF18790.1"/>
    </source>
</evidence>
<dbReference type="InParanoid" id="A0A164Z7Q5"/>
<name>A0A164Z7Q5_XYLHT</name>
<feature type="compositionally biased region" description="Basic and acidic residues" evidence="1">
    <location>
        <begin position="617"/>
        <end position="636"/>
    </location>
</feature>
<evidence type="ECO:0000256" key="1">
    <source>
        <dbReference type="SAM" id="MobiDB-lite"/>
    </source>
</evidence>
<dbReference type="AlphaFoldDB" id="A0A164Z7Q5"/>
<dbReference type="GeneID" id="28901842"/>
<dbReference type="Proteomes" id="UP000076632">
    <property type="component" value="Unassembled WGS sequence"/>
</dbReference>
<feature type="region of interest" description="Disordered" evidence="1">
    <location>
        <begin position="615"/>
        <end position="636"/>
    </location>
</feature>
<dbReference type="OrthoDB" id="5152434at2759"/>
<protein>
    <submittedName>
        <fullName evidence="2">Uncharacterized protein</fullName>
    </submittedName>
</protein>
<keyword evidence="3" id="KW-1185">Reference proteome</keyword>
<evidence type="ECO:0000313" key="3">
    <source>
        <dbReference type="Proteomes" id="UP000076632"/>
    </source>
</evidence>
<feature type="region of interest" description="Disordered" evidence="1">
    <location>
        <begin position="685"/>
        <end position="731"/>
    </location>
</feature>
<organism evidence="2 3">
    <name type="scientific">Xylona heveae (strain CBS 132557 / TC161)</name>
    <dbReference type="NCBI Taxonomy" id="1328760"/>
    <lineage>
        <taxon>Eukaryota</taxon>
        <taxon>Fungi</taxon>
        <taxon>Dikarya</taxon>
        <taxon>Ascomycota</taxon>
        <taxon>Pezizomycotina</taxon>
        <taxon>Xylonomycetes</taxon>
        <taxon>Xylonales</taxon>
        <taxon>Xylonaceae</taxon>
        <taxon>Xylona</taxon>
    </lineage>
</organism>
<accession>A0A164Z7Q5</accession>
<dbReference type="OMA" id="SSHEWIY"/>
<proteinExistence type="predicted"/>
<feature type="compositionally biased region" description="Polar residues" evidence="1">
    <location>
        <begin position="708"/>
        <end position="720"/>
    </location>
</feature>
<dbReference type="RefSeq" id="XP_018184345.1">
    <property type="nucleotide sequence ID" value="XM_018336705.1"/>
</dbReference>
<reference evidence="2 3" key="1">
    <citation type="journal article" date="2016" name="Fungal Biol.">
        <title>The genome of Xylona heveae provides a window into fungal endophytism.</title>
        <authorList>
            <person name="Gazis R."/>
            <person name="Kuo A."/>
            <person name="Riley R."/>
            <person name="LaButti K."/>
            <person name="Lipzen A."/>
            <person name="Lin J."/>
            <person name="Amirebrahimi M."/>
            <person name="Hesse C.N."/>
            <person name="Spatafora J.W."/>
            <person name="Henrissat B."/>
            <person name="Hainaut M."/>
            <person name="Grigoriev I.V."/>
            <person name="Hibbett D.S."/>
        </authorList>
    </citation>
    <scope>NUCLEOTIDE SEQUENCE [LARGE SCALE GENOMIC DNA]</scope>
    <source>
        <strain evidence="2 3">TC161</strain>
    </source>
</reference>
<sequence length="731" mass="84250">MESVQNETGSLALQKSNLIRDDSVQEQIAGAYLGTLAVNIQHLNADWGSISTANRPLRSNQAKALADQFLNARLQKEPLENRIIGGCDLTAWNELLNRAQLDKPAEREAMKNARHRYHPTLAMFPSVPDIRDLSLLLFAGQHRQAAIRHVLCVHSDNFTGDEKDAFVTIPMWPCDFYDVGRLDHSAMLRLQENRRPMILPESDGDLWARLSALLEPMSDGERDSIMKSKTSFQTWASQVSRIDGKDAQRFITLLRHPLKDLLDRICATPWGRETAKISAFDRMARTRLDQVWRKLFHKTFEGMRDLLGNEHSAKYTRQDVEIVRRIAEQDYVTELYVARLFYPTEREVRSKSDLVKLDDAVRLAGNDHLYRRYQLFSYLSEQEYHTLFMTVLKRTPEVHTFSELAALANGEMTIASHVIEHIVHWLNPTYTKPANASKERRNEQWVDVLTRELEPGTPPAEGQEDTGGHRARGLVDHLIEMITGERRVGWQEKALASTYTPPPSEWTEMKPREAAIAKYQKRFEHETWCDVLQLVKDNVPSAHLRSFLLDGLIEQDPKSKPWTSWATKTRAVMWRSLQDSNAMHLVSPRVERKIMEHESAIFCTRLMYSAIKRRLQRQSERDLEPPSRRTRAREERMTMDEVNNARHTLRQYAEFLQSKGYNLNADDDQEDVSWLSLELCESDRADAGASRKRRRLPAPTIPHDQSQHPEGSTPAQTSIADQPIHDEASRM</sequence>
<dbReference type="EMBL" id="KV407472">
    <property type="protein sequence ID" value="KZF18790.1"/>
    <property type="molecule type" value="Genomic_DNA"/>
</dbReference>
<gene>
    <name evidence="2" type="ORF">L228DRAFT_56410</name>
</gene>